<dbReference type="InterPro" id="IPR003593">
    <property type="entry name" value="AAA+_ATPase"/>
</dbReference>
<organism evidence="8 9">
    <name type="scientific">Periweissella cryptocerci</name>
    <dbReference type="NCBI Taxonomy" id="2506420"/>
    <lineage>
        <taxon>Bacteria</taxon>
        <taxon>Bacillati</taxon>
        <taxon>Bacillota</taxon>
        <taxon>Bacilli</taxon>
        <taxon>Lactobacillales</taxon>
        <taxon>Lactobacillaceae</taxon>
        <taxon>Periweissella</taxon>
    </lineage>
</organism>
<dbReference type="RefSeq" id="WP_133362877.1">
    <property type="nucleotide sequence ID" value="NZ_CP037940.1"/>
</dbReference>
<dbReference type="GO" id="GO:0005886">
    <property type="term" value="C:plasma membrane"/>
    <property type="evidence" value="ECO:0007669"/>
    <property type="project" value="UniProtKB-SubCell"/>
</dbReference>
<keyword evidence="9" id="KW-1185">Reference proteome</keyword>
<dbReference type="PANTHER" id="PTHR43166">
    <property type="entry name" value="AMINO ACID IMPORT ATP-BINDING PROTEIN"/>
    <property type="match status" value="1"/>
</dbReference>
<dbReference type="PROSITE" id="PS00211">
    <property type="entry name" value="ABC_TRANSPORTER_1"/>
    <property type="match status" value="1"/>
</dbReference>
<dbReference type="GO" id="GO:0016887">
    <property type="term" value="F:ATP hydrolysis activity"/>
    <property type="evidence" value="ECO:0007669"/>
    <property type="project" value="InterPro"/>
</dbReference>
<evidence type="ECO:0000256" key="2">
    <source>
        <dbReference type="ARBA" id="ARBA00022448"/>
    </source>
</evidence>
<dbReference type="InterPro" id="IPR017871">
    <property type="entry name" value="ABC_transporter-like_CS"/>
</dbReference>
<dbReference type="GO" id="GO:0005524">
    <property type="term" value="F:ATP binding"/>
    <property type="evidence" value="ECO:0007669"/>
    <property type="project" value="UniProtKB-KW"/>
</dbReference>
<dbReference type="Pfam" id="PF00005">
    <property type="entry name" value="ABC_tran"/>
    <property type="match status" value="1"/>
</dbReference>
<dbReference type="EMBL" id="CP037940">
    <property type="protein sequence ID" value="QBO35798.1"/>
    <property type="molecule type" value="Genomic_DNA"/>
</dbReference>
<gene>
    <name evidence="8" type="ORF">EQG49_04620</name>
</gene>
<keyword evidence="4" id="KW-0547">Nucleotide-binding</keyword>
<dbReference type="Gene3D" id="3.40.50.300">
    <property type="entry name" value="P-loop containing nucleotide triphosphate hydrolases"/>
    <property type="match status" value="1"/>
</dbReference>
<comment type="subcellular location">
    <subcellularLocation>
        <location evidence="1">Cell membrane</location>
        <topology evidence="1">Peripheral membrane protein</topology>
    </subcellularLocation>
</comment>
<protein>
    <submittedName>
        <fullName evidence="8">Amino acid ABC transporter ATP-binding protein</fullName>
    </submittedName>
</protein>
<dbReference type="KEGG" id="wei:EQG49_04620"/>
<feature type="domain" description="ABC transporter" evidence="7">
    <location>
        <begin position="2"/>
        <end position="241"/>
    </location>
</feature>
<sequence length="252" mass="28172">MITIENLAKSYQQNIIFKNFNLEIASGEVVAIIGPSGTGKSTLLRTLNLLEKPDEGRITINNVPVVAPKIKAKEAVLFRQQTATVFQQFNLFSQKTVLENVTEGLILVKHYAKEAAIELAERLLKRVNLLQRKNFYPNQLSGGEKQRVGIARALAMNAPVLLLDEPTSALDSELVGEVLQTIKDVVQQNNAQTVILVSHELEFVRQVATRVIFFANGQIQEDGTPQEIFENPKNPRTVEFLRRFRGITVPVV</sequence>
<evidence type="ECO:0000256" key="4">
    <source>
        <dbReference type="ARBA" id="ARBA00022741"/>
    </source>
</evidence>
<dbReference type="Proteomes" id="UP000292886">
    <property type="component" value="Chromosome"/>
</dbReference>
<dbReference type="PANTHER" id="PTHR43166:SF35">
    <property type="entry name" value="L-CYSTINE IMPORT ATP-BINDING PROTEIN TCYN"/>
    <property type="match status" value="1"/>
</dbReference>
<dbReference type="InterPro" id="IPR003439">
    <property type="entry name" value="ABC_transporter-like_ATP-bd"/>
</dbReference>
<keyword evidence="2" id="KW-0813">Transport</keyword>
<dbReference type="InterPro" id="IPR027417">
    <property type="entry name" value="P-loop_NTPase"/>
</dbReference>
<name>A0A4P6YST8_9LACO</name>
<evidence type="ECO:0000259" key="7">
    <source>
        <dbReference type="PROSITE" id="PS50893"/>
    </source>
</evidence>
<dbReference type="OrthoDB" id="1679618at2"/>
<dbReference type="SUPFAM" id="SSF52540">
    <property type="entry name" value="P-loop containing nucleoside triphosphate hydrolases"/>
    <property type="match status" value="1"/>
</dbReference>
<reference evidence="9" key="1">
    <citation type="submission" date="2019-03" db="EMBL/GenBank/DDBJ databases">
        <title>Weissella sp. 26KH-42 Genome sequencing.</title>
        <authorList>
            <person name="Heo J."/>
            <person name="Kim S.-J."/>
            <person name="Kim J.-S."/>
            <person name="Hong S.-B."/>
            <person name="Kwon S.-W."/>
        </authorList>
    </citation>
    <scope>NUCLEOTIDE SEQUENCE [LARGE SCALE GENOMIC DNA]</scope>
    <source>
        <strain evidence="9">26KH-42</strain>
    </source>
</reference>
<evidence type="ECO:0000256" key="6">
    <source>
        <dbReference type="ARBA" id="ARBA00023136"/>
    </source>
</evidence>
<evidence type="ECO:0000256" key="3">
    <source>
        <dbReference type="ARBA" id="ARBA00022475"/>
    </source>
</evidence>
<evidence type="ECO:0000256" key="1">
    <source>
        <dbReference type="ARBA" id="ARBA00004202"/>
    </source>
</evidence>
<keyword evidence="3" id="KW-1003">Cell membrane</keyword>
<dbReference type="PIRSF" id="PIRSF039085">
    <property type="entry name" value="ABC_ATPase_HisP"/>
    <property type="match status" value="1"/>
</dbReference>
<dbReference type="AlphaFoldDB" id="A0A4P6YST8"/>
<dbReference type="GO" id="GO:0015424">
    <property type="term" value="F:ABC-type amino acid transporter activity"/>
    <property type="evidence" value="ECO:0007669"/>
    <property type="project" value="InterPro"/>
</dbReference>
<evidence type="ECO:0000313" key="8">
    <source>
        <dbReference type="EMBL" id="QBO35798.1"/>
    </source>
</evidence>
<keyword evidence="5 8" id="KW-0067">ATP-binding</keyword>
<dbReference type="SMART" id="SM00382">
    <property type="entry name" value="AAA"/>
    <property type="match status" value="1"/>
</dbReference>
<keyword evidence="6" id="KW-0472">Membrane</keyword>
<dbReference type="InterPro" id="IPR050086">
    <property type="entry name" value="MetN_ABC_transporter-like"/>
</dbReference>
<accession>A0A4P6YST8</accession>
<evidence type="ECO:0000256" key="5">
    <source>
        <dbReference type="ARBA" id="ARBA00022840"/>
    </source>
</evidence>
<proteinExistence type="predicted"/>
<evidence type="ECO:0000313" key="9">
    <source>
        <dbReference type="Proteomes" id="UP000292886"/>
    </source>
</evidence>
<dbReference type="InterPro" id="IPR030679">
    <property type="entry name" value="ABC_ATPase_HisP-typ"/>
</dbReference>
<dbReference type="PROSITE" id="PS50893">
    <property type="entry name" value="ABC_TRANSPORTER_2"/>
    <property type="match status" value="1"/>
</dbReference>